<reference evidence="1 2" key="1">
    <citation type="submission" date="2012-05" db="EMBL/GenBank/DDBJ databases">
        <title>The Genome Sequence of Fusobacterium periodontium Oral Taxon 201 Strain D10.</title>
        <authorList>
            <consortium name="The Broad Institute Genome Sequencing Platform"/>
            <consortium name="The Broad Institute Genome Sequencing Center for Infectious Disease"/>
            <person name="Earl A."/>
            <person name="Ward D."/>
            <person name="Feldgarden M."/>
            <person name="Gevers D."/>
            <person name="Strauss J."/>
            <person name="Sibley C."/>
            <person name="White A."/>
            <person name="Ambrose C.E."/>
            <person name="Allen-Vercoe E."/>
            <person name="Walker B."/>
            <person name="Young S.K."/>
            <person name="Zeng Q."/>
            <person name="Gargeya S."/>
            <person name="Fitzgerald M."/>
            <person name="Haas B."/>
            <person name="Abouelleil A."/>
            <person name="Alvarado L."/>
            <person name="Arachchi H.M."/>
            <person name="Berlin A.M."/>
            <person name="Chapman S.B."/>
            <person name="Goldberg J."/>
            <person name="Griggs A."/>
            <person name="Gujja S."/>
            <person name="Hansen M."/>
            <person name="Howarth C."/>
            <person name="Imamovic A."/>
            <person name="Larimer J."/>
            <person name="McCowan C."/>
            <person name="Montmayeur A."/>
            <person name="Murphy C."/>
            <person name="Neiman D."/>
            <person name="Pearson M."/>
            <person name="Priest M."/>
            <person name="Roberts A."/>
            <person name="Saif S."/>
            <person name="Shea T."/>
            <person name="Sisk P."/>
            <person name="Sykes S."/>
            <person name="Wortman J."/>
            <person name="Nusbaum C."/>
            <person name="Birren B."/>
        </authorList>
    </citation>
    <scope>NUCLEOTIDE SEQUENCE [LARGE SCALE GENOMIC DNA]</scope>
    <source>
        <strain evidence="1 2">D10</strain>
    </source>
</reference>
<evidence type="ECO:0000313" key="1">
    <source>
        <dbReference type="EMBL" id="EKA93926.1"/>
    </source>
</evidence>
<protein>
    <submittedName>
        <fullName evidence="1">Uncharacterized protein</fullName>
    </submittedName>
</protein>
<evidence type="ECO:0000313" key="2">
    <source>
        <dbReference type="Proteomes" id="UP000005809"/>
    </source>
</evidence>
<sequence length="32" mass="3899">LSKKNFALLLFYRMYYNIEVAINDRSVIWMEG</sequence>
<comment type="caution">
    <text evidence="1">The sequence shown here is derived from an EMBL/GenBank/DDBJ whole genome shotgun (WGS) entry which is preliminary data.</text>
</comment>
<organism evidence="1 2">
    <name type="scientific">Fusobacterium periodonticum D10</name>
    <dbReference type="NCBI Taxonomy" id="620833"/>
    <lineage>
        <taxon>Bacteria</taxon>
        <taxon>Fusobacteriati</taxon>
        <taxon>Fusobacteriota</taxon>
        <taxon>Fusobacteriia</taxon>
        <taxon>Fusobacteriales</taxon>
        <taxon>Fusobacteriaceae</taxon>
        <taxon>Fusobacterium</taxon>
    </lineage>
</organism>
<gene>
    <name evidence="1" type="ORF">FPOG_01333</name>
</gene>
<dbReference type="AlphaFoldDB" id="K1GQW0"/>
<dbReference type="EMBL" id="ACIF01000150">
    <property type="protein sequence ID" value="EKA93926.1"/>
    <property type="molecule type" value="Genomic_DNA"/>
</dbReference>
<feature type="non-terminal residue" evidence="1">
    <location>
        <position position="1"/>
    </location>
</feature>
<name>K1GQW0_9FUSO</name>
<accession>K1GQW0</accession>
<dbReference type="Proteomes" id="UP000005809">
    <property type="component" value="Unassembled WGS sequence"/>
</dbReference>
<proteinExistence type="predicted"/>
<dbReference type="HOGENOM" id="CLU_3386201_0_0_0"/>